<dbReference type="OrthoDB" id="8197773at2759"/>
<feature type="compositionally biased region" description="Basic and acidic residues" evidence="1">
    <location>
        <begin position="125"/>
        <end position="168"/>
    </location>
</feature>
<feature type="compositionally biased region" description="Basic and acidic residues" evidence="1">
    <location>
        <begin position="221"/>
        <end position="241"/>
    </location>
</feature>
<feature type="compositionally biased region" description="Polar residues" evidence="1">
    <location>
        <begin position="199"/>
        <end position="210"/>
    </location>
</feature>
<organism evidence="2 3">
    <name type="scientific">Heterotrigona itama</name>
    <dbReference type="NCBI Taxonomy" id="395501"/>
    <lineage>
        <taxon>Eukaryota</taxon>
        <taxon>Metazoa</taxon>
        <taxon>Ecdysozoa</taxon>
        <taxon>Arthropoda</taxon>
        <taxon>Hexapoda</taxon>
        <taxon>Insecta</taxon>
        <taxon>Pterygota</taxon>
        <taxon>Neoptera</taxon>
        <taxon>Endopterygota</taxon>
        <taxon>Hymenoptera</taxon>
        <taxon>Apocrita</taxon>
        <taxon>Aculeata</taxon>
        <taxon>Apoidea</taxon>
        <taxon>Anthophila</taxon>
        <taxon>Apidae</taxon>
        <taxon>Heterotrigona</taxon>
    </lineage>
</organism>
<gene>
    <name evidence="2" type="ORF">MHI_LOCUS152664</name>
</gene>
<comment type="caution">
    <text evidence="2">The sequence shown here is derived from an EMBL/GenBank/DDBJ whole genome shotgun (WGS) entry which is preliminary data.</text>
</comment>
<feature type="compositionally biased region" description="Polar residues" evidence="1">
    <location>
        <begin position="412"/>
        <end position="427"/>
    </location>
</feature>
<feature type="compositionally biased region" description="Basic and acidic residues" evidence="1">
    <location>
        <begin position="99"/>
        <end position="116"/>
    </location>
</feature>
<feature type="region of interest" description="Disordered" evidence="1">
    <location>
        <begin position="287"/>
        <end position="315"/>
    </location>
</feature>
<dbReference type="AlphaFoldDB" id="A0A6V7GXD5"/>
<evidence type="ECO:0000256" key="1">
    <source>
        <dbReference type="SAM" id="MobiDB-lite"/>
    </source>
</evidence>
<proteinExistence type="predicted"/>
<name>A0A6V7GXD5_9HYME</name>
<feature type="compositionally biased region" description="Polar residues" evidence="1">
    <location>
        <begin position="20"/>
        <end position="30"/>
    </location>
</feature>
<dbReference type="Proteomes" id="UP000752696">
    <property type="component" value="Unassembled WGS sequence"/>
</dbReference>
<evidence type="ECO:0000313" key="3">
    <source>
        <dbReference type="Proteomes" id="UP000752696"/>
    </source>
</evidence>
<feature type="compositionally biased region" description="Basic and acidic residues" evidence="1">
    <location>
        <begin position="76"/>
        <end position="92"/>
    </location>
</feature>
<accession>A0A6V7GXD5</accession>
<evidence type="ECO:0000313" key="2">
    <source>
        <dbReference type="EMBL" id="CAD1469775.1"/>
    </source>
</evidence>
<protein>
    <submittedName>
        <fullName evidence="2">Uncharacterized protein</fullName>
    </submittedName>
</protein>
<feature type="non-terminal residue" evidence="2">
    <location>
        <position position="441"/>
    </location>
</feature>
<feature type="region of interest" description="Disordered" evidence="1">
    <location>
        <begin position="16"/>
        <end position="245"/>
    </location>
</feature>
<keyword evidence="3" id="KW-1185">Reference proteome</keyword>
<dbReference type="EMBL" id="CAJDYZ010002930">
    <property type="protein sequence ID" value="CAD1469775.1"/>
    <property type="molecule type" value="Genomic_DNA"/>
</dbReference>
<reference evidence="2" key="1">
    <citation type="submission" date="2020-07" db="EMBL/GenBank/DDBJ databases">
        <authorList>
            <person name="Nazaruddin N."/>
        </authorList>
    </citation>
    <scope>NUCLEOTIDE SEQUENCE</scope>
</reference>
<sequence length="441" mass="49120">VIFHAVEQLKLLQSEEDTRSSTLTTNTWSSPAIGVTAASQEQSSTTNVIQSSSDESEGEANESNDRTEEPVVQEACKNETETETVESHAQRIDEDEQVEEAKGQEASKMEESHAQEVFEIGTSESKIDGTNKMEDSKTQEALKNKIQETSIDDRTQTDASKGKTEDPKMGSLSSSDDTETLIAIETSKPGKIDQEESPEVNQETPETNYATPEANYEEPEDVHAVQETNHEVPEEDHERFSTLRPASSVNLGSIVADSDKKKEPTVDSVVRDVYEILKPTPSRFVDAEPLEESKSAVAVSEEKLENMEEEEDENRFTRLGEKVTQVPRPSLNSYLRRSKVRPSATLQQLANLYDSLSKDARKQGFGKYTGYSDEVLNTLETSAEGGIGPQLKKILSKMLEQNELTRDDARMRTSQAIRDLDNPSSILNKDLRPLLPLRYSP</sequence>
<feature type="compositionally biased region" description="Polar residues" evidence="1">
    <location>
        <begin position="37"/>
        <end position="53"/>
    </location>
</feature>
<feature type="region of interest" description="Disordered" evidence="1">
    <location>
        <begin position="403"/>
        <end position="441"/>
    </location>
</feature>